<name>A0ABV4EZX8_BRAEL</name>
<comment type="caution">
    <text evidence="1">The sequence shown here is derived from an EMBL/GenBank/DDBJ whole genome shotgun (WGS) entry which is preliminary data.</text>
</comment>
<organism evidence="1 2">
    <name type="scientific">Bradyrhizobium elkanii</name>
    <dbReference type="NCBI Taxonomy" id="29448"/>
    <lineage>
        <taxon>Bacteria</taxon>
        <taxon>Pseudomonadati</taxon>
        <taxon>Pseudomonadota</taxon>
        <taxon>Alphaproteobacteria</taxon>
        <taxon>Hyphomicrobiales</taxon>
        <taxon>Nitrobacteraceae</taxon>
        <taxon>Bradyrhizobium</taxon>
    </lineage>
</organism>
<accession>A0ABV4EZX8</accession>
<evidence type="ECO:0000313" key="1">
    <source>
        <dbReference type="EMBL" id="MEY9316718.1"/>
    </source>
</evidence>
<dbReference type="EMBL" id="JBGBZA010000002">
    <property type="protein sequence ID" value="MEY9316718.1"/>
    <property type="molecule type" value="Genomic_DNA"/>
</dbReference>
<dbReference type="Proteomes" id="UP001565471">
    <property type="component" value="Unassembled WGS sequence"/>
</dbReference>
<sequence>MSRSQEETEAYLRLQSAHRVYQGTIKRWEGSYLAGNTGEIELALSATFDAHQAVMDRAQELLDAQMRQDRIDPRTRRSF</sequence>
<dbReference type="RefSeq" id="WP_253623363.1">
    <property type="nucleotide sequence ID" value="NZ_CP126004.1"/>
</dbReference>
<proteinExistence type="predicted"/>
<protein>
    <submittedName>
        <fullName evidence="1">Uncharacterized protein</fullName>
    </submittedName>
</protein>
<evidence type="ECO:0000313" key="2">
    <source>
        <dbReference type="Proteomes" id="UP001565471"/>
    </source>
</evidence>
<keyword evidence="2" id="KW-1185">Reference proteome</keyword>
<reference evidence="1 2" key="1">
    <citation type="submission" date="2024-07" db="EMBL/GenBank/DDBJ databases">
        <title>Genomic Encyclopedia of Type Strains, Phase V (KMG-V): Genome sequencing to study the core and pangenomes of soil and plant-associated prokaryotes.</title>
        <authorList>
            <person name="Whitman W."/>
        </authorList>
    </citation>
    <scope>NUCLEOTIDE SEQUENCE [LARGE SCALE GENOMIC DNA]</scope>
    <source>
        <strain evidence="1 2">USDA 415</strain>
    </source>
</reference>
<gene>
    <name evidence="1" type="ORF">ABIF29_003517</name>
</gene>